<dbReference type="GO" id="GO:0043190">
    <property type="term" value="C:ATP-binding cassette (ABC) transporter complex"/>
    <property type="evidence" value="ECO:0007669"/>
    <property type="project" value="InterPro"/>
</dbReference>
<dbReference type="RefSeq" id="WP_049988548.1">
    <property type="nucleotide sequence ID" value="NZ_FOIS01000002.1"/>
</dbReference>
<dbReference type="AlphaFoldDB" id="A0A1I0NC43"/>
<feature type="transmembrane region" description="Helical" evidence="5">
    <location>
        <begin position="226"/>
        <end position="250"/>
    </location>
</feature>
<feature type="transmembrane region" description="Helical" evidence="5">
    <location>
        <begin position="174"/>
        <end position="193"/>
    </location>
</feature>
<dbReference type="GO" id="GO:0140359">
    <property type="term" value="F:ABC-type transporter activity"/>
    <property type="evidence" value="ECO:0007669"/>
    <property type="project" value="InterPro"/>
</dbReference>
<dbReference type="PROSITE" id="PS51012">
    <property type="entry name" value="ABC_TM2"/>
    <property type="match status" value="1"/>
</dbReference>
<feature type="domain" description="ABC transmembrane type-2" evidence="6">
    <location>
        <begin position="25"/>
        <end position="253"/>
    </location>
</feature>
<feature type="transmembrane region" description="Helical" evidence="5">
    <location>
        <begin position="27"/>
        <end position="50"/>
    </location>
</feature>
<keyword evidence="2 5" id="KW-0812">Transmembrane</keyword>
<keyword evidence="3 5" id="KW-1133">Transmembrane helix</keyword>
<dbReference type="InterPro" id="IPR051784">
    <property type="entry name" value="Nod_factor_ABC_transporter"/>
</dbReference>
<proteinExistence type="predicted"/>
<protein>
    <submittedName>
        <fullName evidence="7">ABC-2 type transport system permease protein</fullName>
    </submittedName>
</protein>
<comment type="subcellular location">
    <subcellularLocation>
        <location evidence="1">Membrane</location>
        <topology evidence="1">Multi-pass membrane protein</topology>
    </subcellularLocation>
</comment>
<dbReference type="Pfam" id="PF01061">
    <property type="entry name" value="ABC2_membrane"/>
    <property type="match status" value="1"/>
</dbReference>
<feature type="transmembrane region" description="Helical" evidence="5">
    <location>
        <begin position="62"/>
        <end position="85"/>
    </location>
</feature>
<dbReference type="eggNOG" id="arCOG01467">
    <property type="taxonomic scope" value="Archaea"/>
</dbReference>
<evidence type="ECO:0000313" key="8">
    <source>
        <dbReference type="Proteomes" id="UP000183275"/>
    </source>
</evidence>
<organism evidence="7 8">
    <name type="scientific">Natrinema salifodinae</name>
    <dbReference type="NCBI Taxonomy" id="1202768"/>
    <lineage>
        <taxon>Archaea</taxon>
        <taxon>Methanobacteriati</taxon>
        <taxon>Methanobacteriota</taxon>
        <taxon>Stenosarchaea group</taxon>
        <taxon>Halobacteria</taxon>
        <taxon>Halobacteriales</taxon>
        <taxon>Natrialbaceae</taxon>
        <taxon>Natrinema</taxon>
    </lineage>
</organism>
<reference evidence="8" key="1">
    <citation type="submission" date="2016-10" db="EMBL/GenBank/DDBJ databases">
        <authorList>
            <person name="Varghese N."/>
        </authorList>
    </citation>
    <scope>NUCLEOTIDE SEQUENCE [LARGE SCALE GENOMIC DNA]</scope>
    <source>
        <strain evidence="8">CGMCC 1.12284</strain>
    </source>
</reference>
<dbReference type="PANTHER" id="PTHR43229">
    <property type="entry name" value="NODULATION PROTEIN J"/>
    <property type="match status" value="1"/>
</dbReference>
<dbReference type="STRING" id="1202768.SAMN05216285_1530"/>
<dbReference type="EMBL" id="FOIS01000002">
    <property type="protein sequence ID" value="SEV98458.1"/>
    <property type="molecule type" value="Genomic_DNA"/>
</dbReference>
<evidence type="ECO:0000256" key="5">
    <source>
        <dbReference type="SAM" id="Phobius"/>
    </source>
</evidence>
<accession>A0A1I0NC43</accession>
<evidence type="ECO:0000313" key="7">
    <source>
        <dbReference type="EMBL" id="SEV98458.1"/>
    </source>
</evidence>
<keyword evidence="4 5" id="KW-0472">Membrane</keyword>
<feature type="transmembrane region" description="Helical" evidence="5">
    <location>
        <begin position="106"/>
        <end position="133"/>
    </location>
</feature>
<dbReference type="InterPro" id="IPR013525">
    <property type="entry name" value="ABC2_TM"/>
</dbReference>
<gene>
    <name evidence="7" type="ORF">SAMN05216285_1530</name>
</gene>
<dbReference type="PIRSF" id="PIRSF006648">
    <property type="entry name" value="DrrB"/>
    <property type="match status" value="1"/>
</dbReference>
<name>A0A1I0NC43_9EURY</name>
<dbReference type="PRINTS" id="PR00164">
    <property type="entry name" value="ABC2TRNSPORT"/>
</dbReference>
<evidence type="ECO:0000256" key="1">
    <source>
        <dbReference type="ARBA" id="ARBA00004141"/>
    </source>
</evidence>
<dbReference type="InterPro" id="IPR047817">
    <property type="entry name" value="ABC2_TM_bact-type"/>
</dbReference>
<evidence type="ECO:0000256" key="3">
    <source>
        <dbReference type="ARBA" id="ARBA00022989"/>
    </source>
</evidence>
<dbReference type="PANTHER" id="PTHR43229:SF2">
    <property type="entry name" value="NODULATION PROTEIN J"/>
    <property type="match status" value="1"/>
</dbReference>
<dbReference type="OrthoDB" id="147058at2157"/>
<dbReference type="Proteomes" id="UP000183275">
    <property type="component" value="Unassembled WGS sequence"/>
</dbReference>
<dbReference type="InterPro" id="IPR000412">
    <property type="entry name" value="ABC_2_transport"/>
</dbReference>
<evidence type="ECO:0000256" key="2">
    <source>
        <dbReference type="ARBA" id="ARBA00022692"/>
    </source>
</evidence>
<sequence length="256" mass="27071">MKLVDAQAIYGLWLRDTKRFLRTPSRIVGSLAMPLLFLVFMGFGFRGAAIPGLPEGVDYLQYLVPGIVGFTMLFGASFAGLSILADQEVGFLKEILVAPVSRTSIVLGRIAGGSTTALVQALLILLLSIPLGFEPVSLLSVPVAVVFLVLLAITFVGFGIALASQFSDSEGFGLIVQFVIFPLFFLSGALYPIEGLPSSVRYLAYVNPLTYGVDGLRAVLVGTSSFSVLLDLGALVASSVVMVTIGAALFERVEAV</sequence>
<keyword evidence="8" id="KW-1185">Reference proteome</keyword>
<evidence type="ECO:0000259" key="6">
    <source>
        <dbReference type="PROSITE" id="PS51012"/>
    </source>
</evidence>
<feature type="transmembrane region" description="Helical" evidence="5">
    <location>
        <begin position="139"/>
        <end position="162"/>
    </location>
</feature>
<evidence type="ECO:0000256" key="4">
    <source>
        <dbReference type="ARBA" id="ARBA00023136"/>
    </source>
</evidence>